<sequence length="61" mass="7088">MNKIRLILEDLVPQKRDSLAILLAIEMLDYHDKNYLGMGNKALSRQKIELIMRAMDERGDS</sequence>
<gene>
    <name evidence="1" type="ORF">S01H1_10357</name>
</gene>
<proteinExistence type="predicted"/>
<dbReference type="EMBL" id="BARS01005288">
    <property type="protein sequence ID" value="GAF71059.1"/>
    <property type="molecule type" value="Genomic_DNA"/>
</dbReference>
<comment type="caution">
    <text evidence="1">The sequence shown here is derived from an EMBL/GenBank/DDBJ whole genome shotgun (WGS) entry which is preliminary data.</text>
</comment>
<dbReference type="AlphaFoldDB" id="X0RQD2"/>
<accession>X0RQD2</accession>
<organism evidence="1">
    <name type="scientific">marine sediment metagenome</name>
    <dbReference type="NCBI Taxonomy" id="412755"/>
    <lineage>
        <taxon>unclassified sequences</taxon>
        <taxon>metagenomes</taxon>
        <taxon>ecological metagenomes</taxon>
    </lineage>
</organism>
<reference evidence="1" key="1">
    <citation type="journal article" date="2014" name="Front. Microbiol.">
        <title>High frequency of phylogenetically diverse reductive dehalogenase-homologous genes in deep subseafloor sedimentary metagenomes.</title>
        <authorList>
            <person name="Kawai M."/>
            <person name="Futagami T."/>
            <person name="Toyoda A."/>
            <person name="Takaki Y."/>
            <person name="Nishi S."/>
            <person name="Hori S."/>
            <person name="Arai W."/>
            <person name="Tsubouchi T."/>
            <person name="Morono Y."/>
            <person name="Uchiyama I."/>
            <person name="Ito T."/>
            <person name="Fujiyama A."/>
            <person name="Inagaki F."/>
            <person name="Takami H."/>
        </authorList>
    </citation>
    <scope>NUCLEOTIDE SEQUENCE</scope>
    <source>
        <strain evidence="1">Expedition CK06-06</strain>
    </source>
</reference>
<name>X0RQD2_9ZZZZ</name>
<evidence type="ECO:0000313" key="1">
    <source>
        <dbReference type="EMBL" id="GAF71059.1"/>
    </source>
</evidence>
<protein>
    <submittedName>
        <fullName evidence="1">Uncharacterized protein</fullName>
    </submittedName>
</protein>